<gene>
    <name evidence="4" type="ORF">ACFQ14_14595</name>
</gene>
<keyword evidence="4" id="KW-0012">Acyltransferase</keyword>
<dbReference type="InterPro" id="IPR043968">
    <property type="entry name" value="SGNH"/>
</dbReference>
<name>A0ABW3FGJ7_9HYPH</name>
<reference evidence="5" key="1">
    <citation type="journal article" date="2019" name="Int. J. Syst. Evol. Microbiol.">
        <title>The Global Catalogue of Microorganisms (GCM) 10K type strain sequencing project: providing services to taxonomists for standard genome sequencing and annotation.</title>
        <authorList>
            <consortium name="The Broad Institute Genomics Platform"/>
            <consortium name="The Broad Institute Genome Sequencing Center for Infectious Disease"/>
            <person name="Wu L."/>
            <person name="Ma J."/>
        </authorList>
    </citation>
    <scope>NUCLEOTIDE SEQUENCE [LARGE SCALE GENOMIC DNA]</scope>
    <source>
        <strain evidence="5">CCUG 60023</strain>
    </source>
</reference>
<keyword evidence="1" id="KW-1133">Transmembrane helix</keyword>
<feature type="transmembrane region" description="Helical" evidence="1">
    <location>
        <begin position="146"/>
        <end position="162"/>
    </location>
</feature>
<keyword evidence="5" id="KW-1185">Reference proteome</keyword>
<feature type="domain" description="SGNH" evidence="3">
    <location>
        <begin position="422"/>
        <end position="624"/>
    </location>
</feature>
<dbReference type="Proteomes" id="UP001597101">
    <property type="component" value="Unassembled WGS sequence"/>
</dbReference>
<keyword evidence="1" id="KW-0812">Transmembrane</keyword>
<dbReference type="InterPro" id="IPR050879">
    <property type="entry name" value="Acyltransferase_3"/>
</dbReference>
<evidence type="ECO:0000259" key="2">
    <source>
        <dbReference type="Pfam" id="PF01757"/>
    </source>
</evidence>
<feature type="transmembrane region" description="Helical" evidence="1">
    <location>
        <begin position="248"/>
        <end position="266"/>
    </location>
</feature>
<dbReference type="Pfam" id="PF01757">
    <property type="entry name" value="Acyl_transf_3"/>
    <property type="match status" value="1"/>
</dbReference>
<feature type="transmembrane region" description="Helical" evidence="1">
    <location>
        <begin position="76"/>
        <end position="95"/>
    </location>
</feature>
<evidence type="ECO:0000313" key="5">
    <source>
        <dbReference type="Proteomes" id="UP001597101"/>
    </source>
</evidence>
<protein>
    <submittedName>
        <fullName evidence="4">Acyltransferase family protein</fullName>
        <ecNumber evidence="4">2.3.1.-</ecNumber>
    </submittedName>
</protein>
<feature type="transmembrane region" description="Helical" evidence="1">
    <location>
        <begin position="225"/>
        <end position="242"/>
    </location>
</feature>
<proteinExistence type="predicted"/>
<feature type="domain" description="Acyltransferase 3" evidence="2">
    <location>
        <begin position="8"/>
        <end position="326"/>
    </location>
</feature>
<evidence type="ECO:0000256" key="1">
    <source>
        <dbReference type="SAM" id="Phobius"/>
    </source>
</evidence>
<feature type="transmembrane region" description="Helical" evidence="1">
    <location>
        <begin position="345"/>
        <end position="369"/>
    </location>
</feature>
<comment type="caution">
    <text evidence="4">The sequence shown here is derived from an EMBL/GenBank/DDBJ whole genome shotgun (WGS) entry which is preliminary data.</text>
</comment>
<dbReference type="InterPro" id="IPR002656">
    <property type="entry name" value="Acyl_transf_3_dom"/>
</dbReference>
<feature type="transmembrane region" description="Helical" evidence="1">
    <location>
        <begin position="287"/>
        <end position="307"/>
    </location>
</feature>
<dbReference type="PANTHER" id="PTHR23028:SF53">
    <property type="entry name" value="ACYL_TRANSF_3 DOMAIN-CONTAINING PROTEIN"/>
    <property type="match status" value="1"/>
</dbReference>
<feature type="transmembrane region" description="Helical" evidence="1">
    <location>
        <begin position="167"/>
        <end position="186"/>
    </location>
</feature>
<feature type="transmembrane region" description="Helical" evidence="1">
    <location>
        <begin position="313"/>
        <end position="333"/>
    </location>
</feature>
<evidence type="ECO:0000313" key="4">
    <source>
        <dbReference type="EMBL" id="MFD0917631.1"/>
    </source>
</evidence>
<organism evidence="4 5">
    <name type="scientific">Pseudahrensia aquimaris</name>
    <dbReference type="NCBI Taxonomy" id="744461"/>
    <lineage>
        <taxon>Bacteria</taxon>
        <taxon>Pseudomonadati</taxon>
        <taxon>Pseudomonadota</taxon>
        <taxon>Alphaproteobacteria</taxon>
        <taxon>Hyphomicrobiales</taxon>
        <taxon>Ahrensiaceae</taxon>
        <taxon>Pseudahrensia</taxon>
    </lineage>
</organism>
<dbReference type="EC" id="2.3.1.-" evidence="4"/>
<dbReference type="Pfam" id="PF19040">
    <property type="entry name" value="SGNH"/>
    <property type="match status" value="1"/>
</dbReference>
<keyword evidence="4" id="KW-0808">Transferase</keyword>
<dbReference type="RefSeq" id="WP_377213489.1">
    <property type="nucleotide sequence ID" value="NZ_JBHTJV010000025.1"/>
</dbReference>
<evidence type="ECO:0000259" key="3">
    <source>
        <dbReference type="Pfam" id="PF19040"/>
    </source>
</evidence>
<dbReference type="PANTHER" id="PTHR23028">
    <property type="entry name" value="ACETYLTRANSFERASE"/>
    <property type="match status" value="1"/>
</dbReference>
<feature type="transmembrane region" description="Helical" evidence="1">
    <location>
        <begin position="192"/>
        <end position="213"/>
    </location>
</feature>
<keyword evidence="1" id="KW-0472">Membrane</keyword>
<dbReference type="EMBL" id="JBHTJV010000025">
    <property type="protein sequence ID" value="MFD0917631.1"/>
    <property type="molecule type" value="Genomic_DNA"/>
</dbReference>
<sequence>MAKLQYRPEIDGLRAIAVLSVLFYHAGFTLFGGGFVGVDVFFVISGYLITSLIVREVGESGSFRFGRFYLRRIRRLFPALLCTVLFTWAAAFIFFSPAQMQDFAASTIAALTSVSNVYFWFEADYFDVAATTKPLLHTWSLSVEEQFYFIWPAVVVFLLVKLRNPAALAVLGTICIASLLLAQYWLAADRDAAFYLLPARVVELGIGAALVWLPSTRALPNSAKEAGAGAGLALIVYSIFAYAHDTPFPGVASLIPCVGTALFIAFSDAKWASAPLRTAPMVWFGKISYSLYLVHWPIVVFYAVITQSQPDTFGRWLIIALSVLLGWVQYRFIETRFRNSVPNMDLRFAGAAGVCAILVSLPSATAWQWGGMEWRVPAERRVAQTEVEMRNAMRDRYCTSPAPSGTFAGDHRDLITCQNYRGKRHDIIVWGDSHALHLAAGVSEAYPNYNVHIAYMNGCVPQSGFAGYVRDYGSTKTQGCVDRNLKLAKLLKSAPPAHILITSAKRYQPERIAYATSQIIKTLNDGNHAVRVVADFIRPGKSLIDCVNVPAFMLTDEAISQRCTGDPEAAASELLYNERFAAALPDLVRVSDLQCAGGDCTFIRNGQLLYRDSHHFNIEGSIHFTRLARNRLAITTKGWGARLAAYEKNNGKYKLGGDPALVQSPANASGIDATGTISGN</sequence>
<accession>A0ABW3FGJ7</accession>
<dbReference type="GO" id="GO:0016746">
    <property type="term" value="F:acyltransferase activity"/>
    <property type="evidence" value="ECO:0007669"/>
    <property type="project" value="UniProtKB-KW"/>
</dbReference>